<dbReference type="EMBL" id="VSRR010005660">
    <property type="protein sequence ID" value="MPC43036.1"/>
    <property type="molecule type" value="Genomic_DNA"/>
</dbReference>
<organism evidence="2 3">
    <name type="scientific">Portunus trituberculatus</name>
    <name type="common">Swimming crab</name>
    <name type="synonym">Neptunus trituberculatus</name>
    <dbReference type="NCBI Taxonomy" id="210409"/>
    <lineage>
        <taxon>Eukaryota</taxon>
        <taxon>Metazoa</taxon>
        <taxon>Ecdysozoa</taxon>
        <taxon>Arthropoda</taxon>
        <taxon>Crustacea</taxon>
        <taxon>Multicrustacea</taxon>
        <taxon>Malacostraca</taxon>
        <taxon>Eumalacostraca</taxon>
        <taxon>Eucarida</taxon>
        <taxon>Decapoda</taxon>
        <taxon>Pleocyemata</taxon>
        <taxon>Brachyura</taxon>
        <taxon>Eubrachyura</taxon>
        <taxon>Portunoidea</taxon>
        <taxon>Portunidae</taxon>
        <taxon>Portuninae</taxon>
        <taxon>Portunus</taxon>
    </lineage>
</organism>
<accession>A0A5B7FCK9</accession>
<dbReference type="Proteomes" id="UP000324222">
    <property type="component" value="Unassembled WGS sequence"/>
</dbReference>
<reference evidence="2 3" key="1">
    <citation type="submission" date="2019-05" db="EMBL/GenBank/DDBJ databases">
        <title>Another draft genome of Portunus trituberculatus and its Hox gene families provides insights of decapod evolution.</title>
        <authorList>
            <person name="Jeong J.-H."/>
            <person name="Song I."/>
            <person name="Kim S."/>
            <person name="Choi T."/>
            <person name="Kim D."/>
            <person name="Ryu S."/>
            <person name="Kim W."/>
        </authorList>
    </citation>
    <scope>NUCLEOTIDE SEQUENCE [LARGE SCALE GENOMIC DNA]</scope>
    <source>
        <tissue evidence="2">Muscle</tissue>
    </source>
</reference>
<evidence type="ECO:0000313" key="2">
    <source>
        <dbReference type="EMBL" id="MPC43036.1"/>
    </source>
</evidence>
<sequence length="79" mass="9027">MAQQPRPSLIKTNQNKTMPLIPQPVLRSGIAFALPLVEEKPSERAAKGEQGNEKSWRDHFNRTMLKVDLRNNKNDDSFP</sequence>
<comment type="caution">
    <text evidence="2">The sequence shown here is derived from an EMBL/GenBank/DDBJ whole genome shotgun (WGS) entry which is preliminary data.</text>
</comment>
<keyword evidence="3" id="KW-1185">Reference proteome</keyword>
<evidence type="ECO:0000256" key="1">
    <source>
        <dbReference type="SAM" id="MobiDB-lite"/>
    </source>
</evidence>
<dbReference type="AlphaFoldDB" id="A0A5B7FCK9"/>
<evidence type="ECO:0000313" key="3">
    <source>
        <dbReference type="Proteomes" id="UP000324222"/>
    </source>
</evidence>
<name>A0A5B7FCK9_PORTR</name>
<protein>
    <submittedName>
        <fullName evidence="2">Uncharacterized protein</fullName>
    </submittedName>
</protein>
<gene>
    <name evidence="2" type="ORF">E2C01_036671</name>
</gene>
<proteinExistence type="predicted"/>
<feature type="region of interest" description="Disordered" evidence="1">
    <location>
        <begin position="41"/>
        <end position="60"/>
    </location>
</feature>